<dbReference type="SUPFAM" id="SSF56672">
    <property type="entry name" value="DNA/RNA polymerases"/>
    <property type="match status" value="1"/>
</dbReference>
<dbReference type="InterPro" id="IPR002156">
    <property type="entry name" value="RNaseH_domain"/>
</dbReference>
<dbReference type="InterPro" id="IPR012337">
    <property type="entry name" value="RNaseH-like_sf"/>
</dbReference>
<reference evidence="4" key="1">
    <citation type="submission" date="2025-08" db="UniProtKB">
        <authorList>
            <consortium name="RefSeq"/>
        </authorList>
    </citation>
    <scope>IDENTIFICATION</scope>
    <source>
        <tissue evidence="4">Whole body</tissue>
    </source>
</reference>
<feature type="domain" description="Reverse transcriptase" evidence="1">
    <location>
        <begin position="115"/>
        <end position="372"/>
    </location>
</feature>
<accession>A0A8B8FET9</accession>
<dbReference type="SUPFAM" id="SSF53098">
    <property type="entry name" value="Ribonuclease H-like"/>
    <property type="match status" value="1"/>
</dbReference>
<dbReference type="AlphaFoldDB" id="A0A8B8FET9"/>
<dbReference type="RefSeq" id="XP_025408992.1">
    <property type="nucleotide sequence ID" value="XM_025553207.1"/>
</dbReference>
<evidence type="ECO:0000259" key="2">
    <source>
        <dbReference type="PROSITE" id="PS50879"/>
    </source>
</evidence>
<dbReference type="PROSITE" id="PS50878">
    <property type="entry name" value="RT_POL"/>
    <property type="match status" value="1"/>
</dbReference>
<gene>
    <name evidence="4" type="primary">LOC112682574</name>
</gene>
<dbReference type="CDD" id="cd01650">
    <property type="entry name" value="RT_nLTR_like"/>
    <property type="match status" value="1"/>
</dbReference>
<protein>
    <submittedName>
        <fullName evidence="4">Uncharacterized protein LOC112682574</fullName>
    </submittedName>
</protein>
<name>A0A8B8FET9_9HEMI</name>
<dbReference type="PANTHER" id="PTHR33481">
    <property type="entry name" value="REVERSE TRANSCRIPTASE"/>
    <property type="match status" value="1"/>
</dbReference>
<dbReference type="InterPro" id="IPR043502">
    <property type="entry name" value="DNA/RNA_pol_sf"/>
</dbReference>
<dbReference type="Pfam" id="PF00075">
    <property type="entry name" value="RNase_H"/>
    <property type="match status" value="1"/>
</dbReference>
<organism evidence="3 4">
    <name type="scientific">Sipha flava</name>
    <name type="common">yellow sugarcane aphid</name>
    <dbReference type="NCBI Taxonomy" id="143950"/>
    <lineage>
        <taxon>Eukaryota</taxon>
        <taxon>Metazoa</taxon>
        <taxon>Ecdysozoa</taxon>
        <taxon>Arthropoda</taxon>
        <taxon>Hexapoda</taxon>
        <taxon>Insecta</taxon>
        <taxon>Pterygota</taxon>
        <taxon>Neoptera</taxon>
        <taxon>Paraneoptera</taxon>
        <taxon>Hemiptera</taxon>
        <taxon>Sternorrhyncha</taxon>
        <taxon>Aphidomorpha</taxon>
        <taxon>Aphidoidea</taxon>
        <taxon>Aphididae</taxon>
        <taxon>Sipha</taxon>
    </lineage>
</organism>
<dbReference type="InterPro" id="IPR000477">
    <property type="entry name" value="RT_dom"/>
</dbReference>
<proteinExistence type="predicted"/>
<dbReference type="GO" id="GO:0042575">
    <property type="term" value="C:DNA polymerase complex"/>
    <property type="evidence" value="ECO:0007669"/>
    <property type="project" value="UniProtKB-ARBA"/>
</dbReference>
<dbReference type="GeneID" id="112682574"/>
<feature type="domain" description="RNase H type-1" evidence="2">
    <location>
        <begin position="591"/>
        <end position="715"/>
    </location>
</feature>
<dbReference type="Proteomes" id="UP000694846">
    <property type="component" value="Unplaced"/>
</dbReference>
<dbReference type="OrthoDB" id="6630579at2759"/>
<dbReference type="CDD" id="cd09276">
    <property type="entry name" value="Rnase_HI_RT_non_LTR"/>
    <property type="match status" value="1"/>
</dbReference>
<evidence type="ECO:0000313" key="3">
    <source>
        <dbReference type="Proteomes" id="UP000694846"/>
    </source>
</evidence>
<sequence length="981" mass="110807">MQEPDLASLPRIAKLFHDKIVSTPNASESFAHFFQKNNSDENYDLDFISYRNANNKVPTLSQTNVHYNLCFDISELISTLQSCTSKSPGPDNIPYIFLKNLPVIGTQTLLHIYNTLWTKGLFPSQWRNANVIPIPKPGKTKFDIENYRPISLISILSKLLEKMINKRLIWVLESENHLVKEQCGFRRNHSTFDALSLIHTDICSSFRSNQHLITIALDIKKAYDTVWKNRVLSILHSWDLNGNILEFIKNFLANRKFCVKINNHLSTSHDIVNGLPQGSALSVTLFLVAINDICKSLPKPVKYILFADDCNIYCSGSQIETTSHFLQLSLNALTKWSTESGFSFSPSKTQCIIFNKSRKDPLPLITFMNTALTLTSNIRILGLTFDDKLSWRPHLTKLKTDCLSKMKIIKILGNNTWGSETKSLLRIYKFLILSVIDYGAIIYSSAKSNALNTINPIHNQGIRLATGAFRTSPVDSILCNAGELPLVLRRHTQILKFISRIKSMPNHIATKILHNPLPYNSSNNRNTIFEYFKIISENLGLQTQTLSKVQLPSPPWLWSPNINTQLTYFCKHSTDSNIIRNLFSEIMSQQYSSSTHIYTDVSKNSNGVGFAAIIGHVNHKFSLPPSTNIFTAETYAIFEALKIASSLNSDSFTIIGDSLSALISISNPYSKNELVQHIQKLLSIFNKTFSFMWVPSHVGISGNERADKSANEATLPHNALKINLTTSSELLDIINTKISDTWQTKWTSVPPSNKLRNIKPSIQKWNFPCNLKRRDEVIITRARIGHTHLTHSFHITKEPAPLCDACNVDLSIDHIVTRCPKYAELEKANHSTISKLFDRSMSILWPAGIQHNNILLFLSDAAPYMVKSGEVLKSLYSKMIHVTCVVHGLHRVADEVRNQFHIVDKVISSVKKIFRKAPSRLLVFKSEAPNLPLPPEPIITHRNDAVSIKDAQDNIIKPGLENNLTYIKSNFAKLTLAIEQL</sequence>
<dbReference type="GO" id="GO:0004523">
    <property type="term" value="F:RNA-DNA hybrid ribonuclease activity"/>
    <property type="evidence" value="ECO:0007669"/>
    <property type="project" value="InterPro"/>
</dbReference>
<dbReference type="PROSITE" id="PS50879">
    <property type="entry name" value="RNASE_H_1"/>
    <property type="match status" value="1"/>
</dbReference>
<dbReference type="GO" id="GO:0003676">
    <property type="term" value="F:nucleic acid binding"/>
    <property type="evidence" value="ECO:0007669"/>
    <property type="project" value="InterPro"/>
</dbReference>
<dbReference type="InterPro" id="IPR036397">
    <property type="entry name" value="RNaseH_sf"/>
</dbReference>
<keyword evidence="3" id="KW-1185">Reference proteome</keyword>
<evidence type="ECO:0000259" key="1">
    <source>
        <dbReference type="PROSITE" id="PS50878"/>
    </source>
</evidence>
<dbReference type="Pfam" id="PF00078">
    <property type="entry name" value="RVT_1"/>
    <property type="match status" value="1"/>
</dbReference>
<evidence type="ECO:0000313" key="4">
    <source>
        <dbReference type="RefSeq" id="XP_025408992.1"/>
    </source>
</evidence>
<dbReference type="Gene3D" id="3.30.420.10">
    <property type="entry name" value="Ribonuclease H-like superfamily/Ribonuclease H"/>
    <property type="match status" value="1"/>
</dbReference>
<dbReference type="PANTHER" id="PTHR33481:SF1">
    <property type="entry name" value="ENDONUCLEASE_EXONUCLEASE_PHOSPHATASE DOMAIN-CONTAINING PROTEIN-RELATED"/>
    <property type="match status" value="1"/>
</dbReference>
<dbReference type="GO" id="GO:0071897">
    <property type="term" value="P:DNA biosynthetic process"/>
    <property type="evidence" value="ECO:0007669"/>
    <property type="project" value="UniProtKB-ARBA"/>
</dbReference>